<accession>A0AAW8E6C2</accession>
<dbReference type="Proteomes" id="UP001244295">
    <property type="component" value="Unassembled WGS sequence"/>
</dbReference>
<organism evidence="2 3">
    <name type="scientific">Variovorax boronicumulans</name>
    <dbReference type="NCBI Taxonomy" id="436515"/>
    <lineage>
        <taxon>Bacteria</taxon>
        <taxon>Pseudomonadati</taxon>
        <taxon>Pseudomonadota</taxon>
        <taxon>Betaproteobacteria</taxon>
        <taxon>Burkholderiales</taxon>
        <taxon>Comamonadaceae</taxon>
        <taxon>Variovorax</taxon>
    </lineage>
</organism>
<protein>
    <submittedName>
        <fullName evidence="2">Uncharacterized protein</fullName>
    </submittedName>
</protein>
<gene>
    <name evidence="2" type="ORF">J2W25_005944</name>
</gene>
<reference evidence="2" key="1">
    <citation type="submission" date="2023-07" db="EMBL/GenBank/DDBJ databases">
        <title>Sorghum-associated microbial communities from plants grown in Nebraska, USA.</title>
        <authorList>
            <person name="Schachtman D."/>
        </authorList>
    </citation>
    <scope>NUCLEOTIDE SEQUENCE</scope>
    <source>
        <strain evidence="2">DS2795</strain>
    </source>
</reference>
<comment type="caution">
    <text evidence="2">The sequence shown here is derived from an EMBL/GenBank/DDBJ whole genome shotgun (WGS) entry which is preliminary data.</text>
</comment>
<evidence type="ECO:0000313" key="3">
    <source>
        <dbReference type="Proteomes" id="UP001244295"/>
    </source>
</evidence>
<proteinExistence type="predicted"/>
<dbReference type="EMBL" id="JAUSRR010000013">
    <property type="protein sequence ID" value="MDP9926894.1"/>
    <property type="molecule type" value="Genomic_DNA"/>
</dbReference>
<sequence length="165" mass="18425">MTTTTDSPDHLPLQEPRLWRDDLWTARIIKNEEDDGWAVEMTRHGDPEPALVGPWTMGRDKKNPKPLDTPAFHTLVKTAAEVIRRHEQQLHATLNKSVTVTARNDQRVRVALSIVPDEDNPSATLTAYDDADDSELASVNVSPAFRLTTSSATAWIGSDYARPRS</sequence>
<name>A0AAW8E6C2_9BURK</name>
<dbReference type="RefSeq" id="WP_307582654.1">
    <property type="nucleotide sequence ID" value="NZ_JAUSRQ010000001.1"/>
</dbReference>
<evidence type="ECO:0000313" key="2">
    <source>
        <dbReference type="EMBL" id="MDP9926894.1"/>
    </source>
</evidence>
<evidence type="ECO:0000256" key="1">
    <source>
        <dbReference type="SAM" id="MobiDB-lite"/>
    </source>
</evidence>
<dbReference type="AlphaFoldDB" id="A0AAW8E6C2"/>
<feature type="region of interest" description="Disordered" evidence="1">
    <location>
        <begin position="40"/>
        <end position="69"/>
    </location>
</feature>